<dbReference type="OrthoDB" id="3381205at2"/>
<dbReference type="Proteomes" id="UP000093053">
    <property type="component" value="Chromosome"/>
</dbReference>
<sequence>MTRVRLAVGVFLSAWAVSACTINVGGQAVPGPMPSTASASAPALPKSGQCMNAFDLKVLDCAGSHEAEVMSVGELSGLGSGYPDTQALRKAALPPCRSVLTEYLGSADADSTRLRVWAFWPNEQGWKDGQRWRLCTVVEIGPDEKPLVRKGSVKGTLGQNGFTTFQTCTSGSPSKDAEIKMSACTGAHLAEAVPGGVVSLGKSSDPAPSKEQMNAIAKEKCTKAVHDYLGSSKRADVFPAWRNPGSQAWSEGWTNAICYAEATKAFTGTLFGIRDNPLPS</sequence>
<dbReference type="AlphaFoldDB" id="A0A1B2HHJ6"/>
<keyword evidence="1" id="KW-0732">Signal</keyword>
<evidence type="ECO:0000256" key="1">
    <source>
        <dbReference type="SAM" id="SignalP"/>
    </source>
</evidence>
<feature type="signal peptide" evidence="1">
    <location>
        <begin position="1"/>
        <end position="19"/>
    </location>
</feature>
<keyword evidence="4" id="KW-1185">Reference proteome</keyword>
<dbReference type="RefSeq" id="WP_065915588.1">
    <property type="nucleotide sequence ID" value="NZ_CP016793.1"/>
</dbReference>
<organism evidence="3 4">
    <name type="scientific">Lentzea guizhouensis</name>
    <dbReference type="NCBI Taxonomy" id="1586287"/>
    <lineage>
        <taxon>Bacteria</taxon>
        <taxon>Bacillati</taxon>
        <taxon>Actinomycetota</taxon>
        <taxon>Actinomycetes</taxon>
        <taxon>Pseudonocardiales</taxon>
        <taxon>Pseudonocardiaceae</taxon>
        <taxon>Lentzea</taxon>
    </lineage>
</organism>
<dbReference type="PROSITE" id="PS51257">
    <property type="entry name" value="PROKAR_LIPOPROTEIN"/>
    <property type="match status" value="1"/>
</dbReference>
<feature type="chain" id="PRO_5008538239" description="Septum formation-related domain-containing protein" evidence="1">
    <location>
        <begin position="20"/>
        <end position="280"/>
    </location>
</feature>
<feature type="domain" description="Septum formation-related" evidence="2">
    <location>
        <begin position="48"/>
        <end position="258"/>
    </location>
</feature>
<dbReference type="EMBL" id="CP016793">
    <property type="protein sequence ID" value="ANZ37194.1"/>
    <property type="molecule type" value="Genomic_DNA"/>
</dbReference>
<evidence type="ECO:0000313" key="4">
    <source>
        <dbReference type="Proteomes" id="UP000093053"/>
    </source>
</evidence>
<dbReference type="KEGG" id="led:BBK82_15095"/>
<dbReference type="STRING" id="1586287.BBK82_15095"/>
<proteinExistence type="predicted"/>
<name>A0A1B2HHJ6_9PSEU</name>
<reference evidence="3 4" key="1">
    <citation type="submission" date="2016-07" db="EMBL/GenBank/DDBJ databases">
        <title>Complete genome sequence of the Lentzea guizhouensis DHS C013.</title>
        <authorList>
            <person name="Cao C."/>
        </authorList>
    </citation>
    <scope>NUCLEOTIDE SEQUENCE [LARGE SCALE GENOMIC DNA]</scope>
    <source>
        <strain evidence="3 4">DHS C013</strain>
    </source>
</reference>
<protein>
    <recommendedName>
        <fullName evidence="2">Septum formation-related domain-containing protein</fullName>
    </recommendedName>
</protein>
<evidence type="ECO:0000259" key="2">
    <source>
        <dbReference type="Pfam" id="PF13845"/>
    </source>
</evidence>
<accession>A0A1B2HHJ6</accession>
<gene>
    <name evidence="3" type="ORF">BBK82_15095</name>
</gene>
<dbReference type="InterPro" id="IPR026004">
    <property type="entry name" value="Septum_form"/>
</dbReference>
<evidence type="ECO:0000313" key="3">
    <source>
        <dbReference type="EMBL" id="ANZ37194.1"/>
    </source>
</evidence>
<dbReference type="Pfam" id="PF13845">
    <property type="entry name" value="Septum_form"/>
    <property type="match status" value="1"/>
</dbReference>